<name>A0AAE5CBZ8_9BACT</name>
<evidence type="ECO:0000313" key="2">
    <source>
        <dbReference type="EMBL" id="NIR75045.1"/>
    </source>
</evidence>
<dbReference type="Gene3D" id="3.50.70.20">
    <property type="entry name" value="Cytochrome P460"/>
    <property type="match status" value="1"/>
</dbReference>
<dbReference type="Pfam" id="PF16694">
    <property type="entry name" value="Cytochrome_P460"/>
    <property type="match status" value="1"/>
</dbReference>
<evidence type="ECO:0000313" key="3">
    <source>
        <dbReference type="Proteomes" id="UP000702544"/>
    </source>
</evidence>
<organism evidence="2 3">
    <name type="scientific">Candidatus Kutchimonas denitrificans</name>
    <dbReference type="NCBI Taxonomy" id="3056748"/>
    <lineage>
        <taxon>Bacteria</taxon>
        <taxon>Pseudomonadati</taxon>
        <taxon>Gemmatimonadota</taxon>
        <taxon>Gemmatimonadia</taxon>
        <taxon>Candidatus Palauibacterales</taxon>
        <taxon>Candidatus Palauibacteraceae</taxon>
        <taxon>Candidatus Kutchimonas</taxon>
    </lineage>
</organism>
<dbReference type="CDD" id="cd20716">
    <property type="entry name" value="cyt_P460_fam"/>
    <property type="match status" value="1"/>
</dbReference>
<dbReference type="Proteomes" id="UP000702544">
    <property type="component" value="Unassembled WGS sequence"/>
</dbReference>
<accession>A0AAE5CBZ8</accession>
<sequence>MLPRTLLGFCLCAGLAVGAWGCQPQEGGEAMEEEGEEMMEEEGGEMMGQVEMPDTTGAALWSHLESVDYRANWELWPGKGELYQGQEPHGALLTTYLNSEAHEALTGMAGSMPAGAIIVKENYMPDSTLAATTVMYKVDGYDPDNNNWFWLKRLADGTIEVEGRGTGCISCHSAQADNDYIYTGSLGGGGM</sequence>
<feature type="domain" description="Cytochrome P460" evidence="1">
    <location>
        <begin position="89"/>
        <end position="183"/>
    </location>
</feature>
<protein>
    <submittedName>
        <fullName evidence="2">Cytochrome P460 family protein</fullName>
    </submittedName>
</protein>
<proteinExistence type="predicted"/>
<gene>
    <name evidence="2" type="ORF">GWO12_08025</name>
</gene>
<dbReference type="EMBL" id="JAACAK010000058">
    <property type="protein sequence ID" value="NIR75045.1"/>
    <property type="molecule type" value="Genomic_DNA"/>
</dbReference>
<reference evidence="2 3" key="1">
    <citation type="submission" date="2020-01" db="EMBL/GenBank/DDBJ databases">
        <title>Genomes assembled from Gulf of Kutch pelagic sediment metagenomes.</title>
        <authorList>
            <person name="Chandrashekar M."/>
            <person name="Mahajan M.S."/>
            <person name="Dave K.J."/>
            <person name="Vatsa P."/>
            <person name="Nathani N.M."/>
        </authorList>
    </citation>
    <scope>NUCLEOTIDE SEQUENCE [LARGE SCALE GENOMIC DNA]</scope>
    <source>
        <strain evidence="2">KS3-K002</strain>
    </source>
</reference>
<evidence type="ECO:0000259" key="1">
    <source>
        <dbReference type="Pfam" id="PF16694"/>
    </source>
</evidence>
<comment type="caution">
    <text evidence="2">The sequence shown here is derived from an EMBL/GenBank/DDBJ whole genome shotgun (WGS) entry which is preliminary data.</text>
</comment>
<dbReference type="AlphaFoldDB" id="A0AAE5CBZ8"/>
<dbReference type="InterPro" id="IPR038142">
    <property type="entry name" value="Cytochrome_P460_sp"/>
</dbReference>
<dbReference type="InterPro" id="IPR032033">
    <property type="entry name" value="Cytochrome_P460"/>
</dbReference>